<reference evidence="1" key="1">
    <citation type="submission" date="2022-09" db="EMBL/GenBank/DDBJ databases">
        <title>Novel Mycoplasma species identified in domestic and wild animals.</title>
        <authorList>
            <person name="Volokhov D.V."/>
            <person name="Furtak V.A."/>
            <person name="Zagorodnyaya T.A."/>
        </authorList>
    </citation>
    <scope>NUCLEOTIDE SEQUENCE</scope>
    <source>
        <strain evidence="1">Oakley</strain>
    </source>
</reference>
<dbReference type="EMBL" id="JAOVQM010000001">
    <property type="protein sequence ID" value="MCV2231349.1"/>
    <property type="molecule type" value="Genomic_DNA"/>
</dbReference>
<dbReference type="RefSeq" id="WP_277618090.1">
    <property type="nucleotide sequence ID" value="NZ_JARPSP010000003.1"/>
</dbReference>
<dbReference type="Proteomes" id="UP001177160">
    <property type="component" value="Unassembled WGS sequence"/>
</dbReference>
<evidence type="ECO:0000313" key="1">
    <source>
        <dbReference type="EMBL" id="MCV2231349.1"/>
    </source>
</evidence>
<name>A0ABT2Y3P0_9MOLU</name>
<organism evidence="1 2">
    <name type="scientific">Paracholeplasma manati</name>
    <dbReference type="NCBI Taxonomy" id="591373"/>
    <lineage>
        <taxon>Bacteria</taxon>
        <taxon>Bacillati</taxon>
        <taxon>Mycoplasmatota</taxon>
        <taxon>Mollicutes</taxon>
        <taxon>Acholeplasmatales</taxon>
        <taxon>Acholeplasmataceae</taxon>
        <taxon>Paracholeplasma</taxon>
    </lineage>
</organism>
<keyword evidence="2" id="KW-1185">Reference proteome</keyword>
<comment type="caution">
    <text evidence="1">The sequence shown here is derived from an EMBL/GenBank/DDBJ whole genome shotgun (WGS) entry which is preliminary data.</text>
</comment>
<protein>
    <submittedName>
        <fullName evidence="1">Uncharacterized protein</fullName>
    </submittedName>
</protein>
<sequence>MKDIIEKFLTQFHHSIIVDVNENYVLTILLASNEKKYIQLDSQWRIFQRNQLCLSKENFNNLEQIRSLVTGSKIEKLYINEIHDLNILLVNHTLIQLMVSSTTYENWSINQEIICLPGGELTHLL</sequence>
<accession>A0ABT2Y3P0</accession>
<gene>
    <name evidence="1" type="ORF">N7548_00720</name>
</gene>
<proteinExistence type="predicted"/>
<evidence type="ECO:0000313" key="2">
    <source>
        <dbReference type="Proteomes" id="UP001177160"/>
    </source>
</evidence>